<feature type="region of interest" description="Disordered" evidence="1">
    <location>
        <begin position="1"/>
        <end position="24"/>
    </location>
</feature>
<evidence type="ECO:0000313" key="3">
    <source>
        <dbReference type="Proteomes" id="UP000831785"/>
    </source>
</evidence>
<proteinExistence type="predicted"/>
<dbReference type="EMBL" id="CP095049">
    <property type="protein sequence ID" value="UOQ53679.1"/>
    <property type="molecule type" value="Genomic_DNA"/>
</dbReference>
<feature type="compositionally biased region" description="Basic and acidic residues" evidence="1">
    <location>
        <begin position="1"/>
        <end position="18"/>
    </location>
</feature>
<accession>A0ABY4FAI7</accession>
<evidence type="ECO:0000256" key="1">
    <source>
        <dbReference type="SAM" id="MobiDB-lite"/>
    </source>
</evidence>
<keyword evidence="3" id="KW-1185">Reference proteome</keyword>
<feature type="compositionally biased region" description="Low complexity" evidence="1">
    <location>
        <begin position="97"/>
        <end position="115"/>
    </location>
</feature>
<sequence>MAKDKDKKKSAKKGKDQKSGNALDTAFQALRKFRKTTRAVGKLSTGQKVVGGVALLAAGLTYLAKKHAEDEAANKALPGAEAAEAALASLAEPVAPIEPVEPQAAEARPAGPAPEMSRTKPPVSKPKKRR</sequence>
<evidence type="ECO:0000313" key="2">
    <source>
        <dbReference type="EMBL" id="UOQ53679.1"/>
    </source>
</evidence>
<dbReference type="RefSeq" id="WP_244719292.1">
    <property type="nucleotide sequence ID" value="NZ_CP095049.1"/>
</dbReference>
<protein>
    <submittedName>
        <fullName evidence="2">Uncharacterized protein</fullName>
    </submittedName>
</protein>
<reference evidence="2 3" key="1">
    <citation type="submission" date="2022-04" db="EMBL/GenBank/DDBJ databases">
        <title>Hymenobacter sp. isolated from the air.</title>
        <authorList>
            <person name="Won M."/>
            <person name="Lee C.-M."/>
            <person name="Woen H.-Y."/>
            <person name="Kwon S.-W."/>
        </authorList>
    </citation>
    <scope>NUCLEOTIDE SEQUENCE [LARGE SCALE GENOMIC DNA]</scope>
    <source>
        <strain evidence="3">5116 S-27</strain>
    </source>
</reference>
<organism evidence="2 3">
    <name type="scientific">Hymenobacter cellulosivorans</name>
    <dbReference type="NCBI Taxonomy" id="2932249"/>
    <lineage>
        <taxon>Bacteria</taxon>
        <taxon>Pseudomonadati</taxon>
        <taxon>Bacteroidota</taxon>
        <taxon>Cytophagia</taxon>
        <taxon>Cytophagales</taxon>
        <taxon>Hymenobacteraceae</taxon>
        <taxon>Hymenobacter</taxon>
    </lineage>
</organism>
<name>A0ABY4FAI7_9BACT</name>
<dbReference type="Proteomes" id="UP000831785">
    <property type="component" value="Chromosome"/>
</dbReference>
<gene>
    <name evidence="2" type="ORF">MUN80_02720</name>
</gene>
<feature type="region of interest" description="Disordered" evidence="1">
    <location>
        <begin position="97"/>
        <end position="130"/>
    </location>
</feature>